<dbReference type="EMBL" id="CP034928">
    <property type="protein sequence ID" value="QAA76409.1"/>
    <property type="molecule type" value="Genomic_DNA"/>
</dbReference>
<dbReference type="KEGG" id="bih:BIP78_0643"/>
<proteinExistence type="predicted"/>
<organism evidence="1 2">
    <name type="scientific">Bipolaricaulis sibiricus</name>
    <dbReference type="NCBI Taxonomy" id="2501609"/>
    <lineage>
        <taxon>Bacteria</taxon>
        <taxon>Candidatus Bipolaricaulota</taxon>
        <taxon>Candidatus Bipolaricaulia</taxon>
        <taxon>Candidatus Bipolaricaulales</taxon>
        <taxon>Candidatus Bipolaricaulaceae</taxon>
        <taxon>Candidatus Bipolaricaulis</taxon>
    </lineage>
</organism>
<accession>A0A410FTA7</accession>
<name>A0A410FTA7_BIPS1</name>
<dbReference type="Proteomes" id="UP000287233">
    <property type="component" value="Chromosome"/>
</dbReference>
<dbReference type="AlphaFoldDB" id="A0A410FTA7"/>
<evidence type="ECO:0000313" key="1">
    <source>
        <dbReference type="EMBL" id="QAA76409.1"/>
    </source>
</evidence>
<protein>
    <submittedName>
        <fullName evidence="1">Uncharacterized protein</fullName>
    </submittedName>
</protein>
<gene>
    <name evidence="1" type="ORF">BIP78_0643</name>
</gene>
<reference evidence="2" key="1">
    <citation type="submission" date="2018-12" db="EMBL/GenBank/DDBJ databases">
        <title>Complete genome sequence of an uncultured bacterium of the candidate phylum Bipolaricaulota.</title>
        <authorList>
            <person name="Kadnikov V.V."/>
            <person name="Mardanov A.V."/>
            <person name="Beletsky A.V."/>
            <person name="Frank Y.A."/>
            <person name="Karnachuk O.V."/>
            <person name="Ravin N.V."/>
        </authorList>
    </citation>
    <scope>NUCLEOTIDE SEQUENCE [LARGE SCALE GENOMIC DNA]</scope>
</reference>
<sequence length="269" mass="27666">MRRGVLLAVLVCTGVAVWAGELGTRLELGDRASGVAWLSLSGDLGSLRLSGRAEGDLLCGCLRRLQGGASTSWGGMNAGVEAVVLSTGRLDLSATASWKTVTRTDFGLVSAQAGGKATMVDPFRAQFLTLAGWALARLDRDPWWVEGNANVAWPGGTPHAELRAGLAGPVWCTLSASQSGTSLELGAESGGWLVQTYLSFRPAFQTVTVGVRAGGVRVQIRLTVRAEGELSGGLTVAANAAPWSGSVAVGVAGAAVDKVSAEVRYAIGE</sequence>
<evidence type="ECO:0000313" key="2">
    <source>
        <dbReference type="Proteomes" id="UP000287233"/>
    </source>
</evidence>